<keyword evidence="3" id="KW-1185">Reference proteome</keyword>
<dbReference type="EMBL" id="JNFP01000084">
    <property type="protein sequence ID" value="KIA59979.1"/>
    <property type="molecule type" value="Genomic_DNA"/>
</dbReference>
<gene>
    <name evidence="2" type="ORF">FG87_39665</name>
</gene>
<accession>A0ABR4Z3Y6</accession>
<evidence type="ECO:0000313" key="3">
    <source>
        <dbReference type="Proteomes" id="UP000031364"/>
    </source>
</evidence>
<keyword evidence="1" id="KW-0472">Membrane</keyword>
<keyword evidence="1" id="KW-0812">Transmembrane</keyword>
<feature type="transmembrane region" description="Helical" evidence="1">
    <location>
        <begin position="25"/>
        <end position="46"/>
    </location>
</feature>
<comment type="caution">
    <text evidence="2">The sequence shown here is derived from an EMBL/GenBank/DDBJ whole genome shotgun (WGS) entry which is preliminary data.</text>
</comment>
<name>A0ABR4Z3Y6_9NOCA</name>
<proteinExistence type="predicted"/>
<dbReference type="Proteomes" id="UP000031364">
    <property type="component" value="Unassembled WGS sequence"/>
</dbReference>
<reference evidence="2 3" key="1">
    <citation type="journal article" date="2014" name="Int. J. Syst. Evol. Microbiol.">
        <title>Nocardia vulneris sp. nov., isolated from wounds of human patients in North America.</title>
        <authorList>
            <person name="Lasker B.A."/>
            <person name="Bell M."/>
            <person name="Klenk H.P."/>
            <person name="Sproer C."/>
            <person name="Schumann C."/>
            <person name="Schumann P."/>
            <person name="Brown J.M."/>
        </authorList>
    </citation>
    <scope>NUCLEOTIDE SEQUENCE [LARGE SCALE GENOMIC DNA]</scope>
    <source>
        <strain evidence="2 3">W9851</strain>
    </source>
</reference>
<evidence type="ECO:0000256" key="1">
    <source>
        <dbReference type="SAM" id="Phobius"/>
    </source>
</evidence>
<keyword evidence="1" id="KW-1133">Transmembrane helix</keyword>
<evidence type="ECO:0000313" key="2">
    <source>
        <dbReference type="EMBL" id="KIA59979.1"/>
    </source>
</evidence>
<protein>
    <submittedName>
        <fullName evidence="2">Uncharacterized protein</fullName>
    </submittedName>
</protein>
<sequence>MEFAMAIMFKRAETPHRAPNLERQAIWFTIGLYLLISVGLLTMHYAHPQGPVGSSSVSPAHSSYGR</sequence>
<organism evidence="2 3">
    <name type="scientific">Nocardia vulneris</name>
    <dbReference type="NCBI Taxonomy" id="1141657"/>
    <lineage>
        <taxon>Bacteria</taxon>
        <taxon>Bacillati</taxon>
        <taxon>Actinomycetota</taxon>
        <taxon>Actinomycetes</taxon>
        <taxon>Mycobacteriales</taxon>
        <taxon>Nocardiaceae</taxon>
        <taxon>Nocardia</taxon>
    </lineage>
</organism>